<evidence type="ECO:0000256" key="8">
    <source>
        <dbReference type="PIRNR" id="PIRNR018472"/>
    </source>
</evidence>
<dbReference type="InterPro" id="IPR007227">
    <property type="entry name" value="Cell_shape_determining_MreD"/>
</dbReference>
<feature type="transmembrane region" description="Helical" evidence="9">
    <location>
        <begin position="34"/>
        <end position="56"/>
    </location>
</feature>
<comment type="subcellular location">
    <subcellularLocation>
        <location evidence="8">Cell inner membrane</location>
    </subcellularLocation>
    <subcellularLocation>
        <location evidence="1">Cell membrane</location>
        <topology evidence="1">Multi-pass membrane protein</topology>
    </subcellularLocation>
</comment>
<keyword evidence="8" id="KW-0997">Cell inner membrane</keyword>
<comment type="similarity">
    <text evidence="2 8">Belongs to the MreD family.</text>
</comment>
<protein>
    <recommendedName>
        <fullName evidence="8">Rod shape-determining protein MreD</fullName>
    </recommendedName>
</protein>
<evidence type="ECO:0000256" key="5">
    <source>
        <dbReference type="ARBA" id="ARBA00022960"/>
    </source>
</evidence>
<proteinExistence type="inferred from homology"/>
<dbReference type="InterPro" id="IPR026034">
    <property type="entry name" value="MreD_proteobac"/>
</dbReference>
<comment type="function">
    <text evidence="8">Involved in formation of the rod shape of the cell. May also contribute to regulation of formation of penicillin-binding proteins.</text>
</comment>
<dbReference type="NCBIfam" id="TIGR03426">
    <property type="entry name" value="shape_MreD"/>
    <property type="match status" value="1"/>
</dbReference>
<keyword evidence="4 9" id="KW-0812">Transmembrane</keyword>
<dbReference type="Proteomes" id="UP000324194">
    <property type="component" value="Chromosome 1"/>
</dbReference>
<feature type="transmembrane region" description="Helical" evidence="9">
    <location>
        <begin position="100"/>
        <end position="121"/>
    </location>
</feature>
<sequence>MHSFFAILTTLVIALILALLPMPDWTVWLRPAWVLMVLIYWAMMTPYQVSVGIAWFTGLVVDLMNGTLLGEHALAFTIVIYFVSKMHIRLRMYPMLQQGISILVFVLIYLFILYCIQGFIGQLPGSHLYWLSAVTSMLLWPWLFVVMRDCRRWFKLA</sequence>
<dbReference type="PANTHER" id="PTHR37484">
    <property type="entry name" value="ROD SHAPE-DETERMINING PROTEIN MRED"/>
    <property type="match status" value="1"/>
</dbReference>
<feature type="transmembrane region" description="Helical" evidence="9">
    <location>
        <begin position="68"/>
        <end position="88"/>
    </location>
</feature>
<keyword evidence="3 8" id="KW-1003">Cell membrane</keyword>
<reference evidence="10 11" key="1">
    <citation type="submission" date="2019-08" db="EMBL/GenBank/DDBJ databases">
        <authorList>
            <person name="Guy L."/>
        </authorList>
    </citation>
    <scope>NUCLEOTIDE SEQUENCE [LARGE SCALE GENOMIC DNA]</scope>
    <source>
        <strain evidence="10 11">SGT-108</strain>
    </source>
</reference>
<gene>
    <name evidence="10" type="primary">mreD</name>
    <name evidence="10" type="ORF">AQUSIP_15100</name>
</gene>
<dbReference type="EMBL" id="LR699119">
    <property type="protein sequence ID" value="VVC76204.1"/>
    <property type="molecule type" value="Genomic_DNA"/>
</dbReference>
<dbReference type="OrthoDB" id="6647425at2"/>
<dbReference type="KEGG" id="asip:AQUSIP_15100"/>
<evidence type="ECO:0000313" key="11">
    <source>
        <dbReference type="Proteomes" id="UP000324194"/>
    </source>
</evidence>
<dbReference type="Pfam" id="PF04093">
    <property type="entry name" value="MreD"/>
    <property type="match status" value="1"/>
</dbReference>
<evidence type="ECO:0000313" key="10">
    <source>
        <dbReference type="EMBL" id="VVC76204.1"/>
    </source>
</evidence>
<accession>A0A5E4PH35</accession>
<feature type="transmembrane region" description="Helical" evidence="9">
    <location>
        <begin position="127"/>
        <end position="147"/>
    </location>
</feature>
<evidence type="ECO:0000256" key="7">
    <source>
        <dbReference type="ARBA" id="ARBA00023136"/>
    </source>
</evidence>
<feature type="transmembrane region" description="Helical" evidence="9">
    <location>
        <begin position="6"/>
        <end position="22"/>
    </location>
</feature>
<keyword evidence="7 8" id="KW-0472">Membrane</keyword>
<evidence type="ECO:0000256" key="4">
    <source>
        <dbReference type="ARBA" id="ARBA00022692"/>
    </source>
</evidence>
<dbReference type="AlphaFoldDB" id="A0A5E4PH35"/>
<dbReference type="PANTHER" id="PTHR37484:SF1">
    <property type="entry name" value="ROD SHAPE-DETERMINING PROTEIN MRED"/>
    <property type="match status" value="1"/>
</dbReference>
<evidence type="ECO:0000256" key="9">
    <source>
        <dbReference type="SAM" id="Phobius"/>
    </source>
</evidence>
<keyword evidence="11" id="KW-1185">Reference proteome</keyword>
<name>A0A5E4PH35_9COXI</name>
<organism evidence="10 11">
    <name type="scientific">Aquicella siphonis</name>
    <dbReference type="NCBI Taxonomy" id="254247"/>
    <lineage>
        <taxon>Bacteria</taxon>
        <taxon>Pseudomonadati</taxon>
        <taxon>Pseudomonadota</taxon>
        <taxon>Gammaproteobacteria</taxon>
        <taxon>Legionellales</taxon>
        <taxon>Coxiellaceae</taxon>
        <taxon>Aquicella</taxon>
    </lineage>
</organism>
<keyword evidence="6 9" id="KW-1133">Transmembrane helix</keyword>
<dbReference type="PIRSF" id="PIRSF018472">
    <property type="entry name" value="MreD_proteobac"/>
    <property type="match status" value="1"/>
</dbReference>
<dbReference type="RefSeq" id="WP_148339437.1">
    <property type="nucleotide sequence ID" value="NZ_LR699119.1"/>
</dbReference>
<keyword evidence="5 8" id="KW-0133">Cell shape</keyword>
<evidence type="ECO:0000256" key="1">
    <source>
        <dbReference type="ARBA" id="ARBA00004651"/>
    </source>
</evidence>
<evidence type="ECO:0000256" key="6">
    <source>
        <dbReference type="ARBA" id="ARBA00022989"/>
    </source>
</evidence>
<evidence type="ECO:0000256" key="2">
    <source>
        <dbReference type="ARBA" id="ARBA00007776"/>
    </source>
</evidence>
<evidence type="ECO:0000256" key="3">
    <source>
        <dbReference type="ARBA" id="ARBA00022475"/>
    </source>
</evidence>
<dbReference type="GO" id="GO:0005886">
    <property type="term" value="C:plasma membrane"/>
    <property type="evidence" value="ECO:0007669"/>
    <property type="project" value="UniProtKB-SubCell"/>
</dbReference>
<dbReference type="GO" id="GO:0008360">
    <property type="term" value="P:regulation of cell shape"/>
    <property type="evidence" value="ECO:0007669"/>
    <property type="project" value="UniProtKB-UniRule"/>
</dbReference>